<proteinExistence type="predicted"/>
<reference evidence="1 2" key="1">
    <citation type="submission" date="2024-07" db="EMBL/GenBank/DDBJ databases">
        <title>Enhanced genomic and transcriptomic resources for Trichinella pseudospiralis and T. spiralis underpin the discovery of pronounced molecular differences between stages and species.</title>
        <authorList>
            <person name="Pasi K.K."/>
            <person name="La Rosa G."/>
            <person name="Gomez-Morales M.A."/>
            <person name="Tosini F."/>
            <person name="Sumanam S."/>
            <person name="Young N.D."/>
            <person name="Chang B.C."/>
            <person name="Robin G.B."/>
        </authorList>
    </citation>
    <scope>NUCLEOTIDE SEQUENCE [LARGE SCALE GENOMIC DNA]</scope>
    <source>
        <strain evidence="1">ISS534</strain>
    </source>
</reference>
<feature type="non-terminal residue" evidence="1">
    <location>
        <position position="60"/>
    </location>
</feature>
<gene>
    <name evidence="1" type="ORF">TSPI_01627</name>
</gene>
<evidence type="ECO:0000313" key="2">
    <source>
        <dbReference type="Proteomes" id="UP001558632"/>
    </source>
</evidence>
<dbReference type="GO" id="GO:0003746">
    <property type="term" value="F:translation elongation factor activity"/>
    <property type="evidence" value="ECO:0007669"/>
    <property type="project" value="UniProtKB-KW"/>
</dbReference>
<dbReference type="EMBL" id="JBEUSY010000034">
    <property type="protein sequence ID" value="KAL1246067.1"/>
    <property type="molecule type" value="Genomic_DNA"/>
</dbReference>
<sequence>MTIDRPCWRRCRAEWTSCMNRLQFFQQKNAVQLQSFFDALRLLEQNPIRKLDYHETIMRR</sequence>
<comment type="caution">
    <text evidence="1">The sequence shown here is derived from an EMBL/GenBank/DDBJ whole genome shotgun (WGS) entry which is preliminary data.</text>
</comment>
<accession>A0ABR3KZY7</accession>
<organism evidence="1 2">
    <name type="scientific">Trichinella spiralis</name>
    <name type="common">Trichina worm</name>
    <dbReference type="NCBI Taxonomy" id="6334"/>
    <lineage>
        <taxon>Eukaryota</taxon>
        <taxon>Metazoa</taxon>
        <taxon>Ecdysozoa</taxon>
        <taxon>Nematoda</taxon>
        <taxon>Enoplea</taxon>
        <taxon>Dorylaimia</taxon>
        <taxon>Trichinellida</taxon>
        <taxon>Trichinellidae</taxon>
        <taxon>Trichinella</taxon>
    </lineage>
</organism>
<evidence type="ECO:0000313" key="1">
    <source>
        <dbReference type="EMBL" id="KAL1246067.1"/>
    </source>
</evidence>
<protein>
    <submittedName>
        <fullName evidence="1">Negative elongation factor</fullName>
    </submittedName>
</protein>
<name>A0ABR3KZY7_TRISP</name>
<keyword evidence="1" id="KW-0648">Protein biosynthesis</keyword>
<keyword evidence="1" id="KW-0251">Elongation factor</keyword>
<dbReference type="Proteomes" id="UP001558632">
    <property type="component" value="Unassembled WGS sequence"/>
</dbReference>
<keyword evidence="2" id="KW-1185">Reference proteome</keyword>